<dbReference type="InterPro" id="IPR019138">
    <property type="entry name" value="De-etiolated_protein_1_Det1"/>
</dbReference>
<dbReference type="GO" id="GO:1990756">
    <property type="term" value="F:ubiquitin-like ligase-substrate adaptor activity"/>
    <property type="evidence" value="ECO:0007669"/>
    <property type="project" value="TreeGrafter"/>
</dbReference>
<sequence length="608" mass="69897">MEATERTENIALLLRDREYHRSRPCTNLLRQRRAYTSIVPNKTIHNINLPPLTFRRFTPDGQYLITFSKHQHAITLYRYEGPPKRSVDLDEAATSTVVWDRMFTFVYEKVLTSGSELLCKDFCLFTVNKTQMILSSAVPSSGQPEHARRYPHSIRSISSLDDVTFWLLDIETGQILDRKIYRNDYIFLSNHAGVHMLRNHMCIASVQHQSVYILEIKETGKFVELRTVGWFNYEDDALILSRATDAEEQYRQRIRVNPPIANPNNRSTPANTTSMDWEPDYVYTGLNSNRRLIGQRVFRPPEQPDVTAQLVPALLSTRPPPRQQPPPRATFNTEQLMEVDDESIPLSGLKQRILTFLYRRAVSSGNDAGIRNFYLTYPYFATLVMWRVQFIDQHHLMIKMGNLEQVVGKNPEPTTASSSFFVVYSLLTTEVIGVLDNASEFLLREMESWDSLRGMPFSDPLQFVTSMANNDYARDTVRRHMYAVRKARNGGAAQAIKRIVSQLPVNAQSFLETPYFDQGLFSYDEKVINNNDRTRLLSEFPVKFFSRATGVFKFRIDPLPAPFGAPQPPARAMQKRYVQFLFHPTEPLVITSLITPGAPAVINIHLRT</sequence>
<keyword evidence="2" id="KW-1185">Reference proteome</keyword>
<dbReference type="GO" id="GO:0031461">
    <property type="term" value="C:cullin-RING ubiquitin ligase complex"/>
    <property type="evidence" value="ECO:0007669"/>
    <property type="project" value="TreeGrafter"/>
</dbReference>
<dbReference type="PANTHER" id="PTHR13374">
    <property type="entry name" value="DET1 HOMOLOG DE-ETIOLATED-1 HOMOLOG"/>
    <property type="match status" value="1"/>
</dbReference>
<reference evidence="1 2" key="1">
    <citation type="journal article" date="2019" name="Sci. Rep.">
        <title>Comparative genomics of chytrid fungi reveal insights into the obligate biotrophic and pathogenic lifestyle of Synchytrium endobioticum.</title>
        <authorList>
            <person name="van de Vossenberg B.T.L.H."/>
            <person name="Warris S."/>
            <person name="Nguyen H.D.T."/>
            <person name="van Gent-Pelzer M.P.E."/>
            <person name="Joly D.L."/>
            <person name="van de Geest H.C."/>
            <person name="Bonants P.J.M."/>
            <person name="Smith D.S."/>
            <person name="Levesque C.A."/>
            <person name="van der Lee T.A.J."/>
        </authorList>
    </citation>
    <scope>NUCLEOTIDE SEQUENCE [LARGE SCALE GENOMIC DNA]</scope>
    <source>
        <strain evidence="1 2">JEL517</strain>
    </source>
</reference>
<evidence type="ECO:0000313" key="1">
    <source>
        <dbReference type="EMBL" id="TPX35553.1"/>
    </source>
</evidence>
<dbReference type="OrthoDB" id="18339at2759"/>
<dbReference type="GO" id="GO:0032436">
    <property type="term" value="P:positive regulation of proteasomal ubiquitin-dependent protein catabolic process"/>
    <property type="evidence" value="ECO:0007669"/>
    <property type="project" value="TreeGrafter"/>
</dbReference>
<organism evidence="1 2">
    <name type="scientific">Synchytrium microbalum</name>
    <dbReference type="NCBI Taxonomy" id="1806994"/>
    <lineage>
        <taxon>Eukaryota</taxon>
        <taxon>Fungi</taxon>
        <taxon>Fungi incertae sedis</taxon>
        <taxon>Chytridiomycota</taxon>
        <taxon>Chytridiomycota incertae sedis</taxon>
        <taxon>Chytridiomycetes</taxon>
        <taxon>Synchytriales</taxon>
        <taxon>Synchytriaceae</taxon>
        <taxon>Synchytrium</taxon>
    </lineage>
</organism>
<comment type="caution">
    <text evidence="1">The sequence shown here is derived from an EMBL/GenBank/DDBJ whole genome shotgun (WGS) entry which is preliminary data.</text>
</comment>
<proteinExistence type="predicted"/>
<accession>A0A507CDD6</accession>
<dbReference type="PANTHER" id="PTHR13374:SF3">
    <property type="entry name" value="DET1 HOMOLOG"/>
    <property type="match status" value="1"/>
</dbReference>
<dbReference type="GO" id="GO:0016567">
    <property type="term" value="P:protein ubiquitination"/>
    <property type="evidence" value="ECO:0007669"/>
    <property type="project" value="TreeGrafter"/>
</dbReference>
<dbReference type="GO" id="GO:0031625">
    <property type="term" value="F:ubiquitin protein ligase binding"/>
    <property type="evidence" value="ECO:0007669"/>
    <property type="project" value="TreeGrafter"/>
</dbReference>
<dbReference type="Proteomes" id="UP000319731">
    <property type="component" value="Unassembled WGS sequence"/>
</dbReference>
<dbReference type="Pfam" id="PF09737">
    <property type="entry name" value="Det1"/>
    <property type="match status" value="2"/>
</dbReference>
<gene>
    <name evidence="1" type="ORF">SmJEL517_g02048</name>
</gene>
<dbReference type="GeneID" id="42003273"/>
<dbReference type="AlphaFoldDB" id="A0A507CDD6"/>
<evidence type="ECO:0000313" key="2">
    <source>
        <dbReference type="Proteomes" id="UP000319731"/>
    </source>
</evidence>
<name>A0A507CDD6_9FUNG</name>
<dbReference type="RefSeq" id="XP_031026026.1">
    <property type="nucleotide sequence ID" value="XM_031167976.1"/>
</dbReference>
<dbReference type="GO" id="GO:0005634">
    <property type="term" value="C:nucleus"/>
    <property type="evidence" value="ECO:0007669"/>
    <property type="project" value="TreeGrafter"/>
</dbReference>
<dbReference type="EMBL" id="QEAO01000008">
    <property type="protein sequence ID" value="TPX35553.1"/>
    <property type="molecule type" value="Genomic_DNA"/>
</dbReference>
<dbReference type="STRING" id="1806994.A0A507CDD6"/>
<protein>
    <submittedName>
        <fullName evidence="1">Uncharacterized protein</fullName>
    </submittedName>
</protein>